<dbReference type="InterPro" id="IPR016964">
    <property type="entry name" value="Sigma2_recept"/>
</dbReference>
<evidence type="ECO:0000256" key="4">
    <source>
        <dbReference type="ARBA" id="ARBA00022824"/>
    </source>
</evidence>
<proteinExistence type="inferred from homology"/>
<evidence type="ECO:0000259" key="9">
    <source>
        <dbReference type="PROSITE" id="PS51751"/>
    </source>
</evidence>
<feature type="transmembrane region" description="Helical" evidence="8">
    <location>
        <begin position="63"/>
        <end position="84"/>
    </location>
</feature>
<dbReference type="PROSITE" id="PS51751">
    <property type="entry name" value="EXPERA"/>
    <property type="match status" value="1"/>
</dbReference>
<dbReference type="PANTHER" id="PTHR31204:SF1">
    <property type="entry name" value="SIGMA INTRACELLULAR RECEPTOR 2"/>
    <property type="match status" value="1"/>
</dbReference>
<feature type="transmembrane region" description="Helical" evidence="8">
    <location>
        <begin position="12"/>
        <end position="33"/>
    </location>
</feature>
<dbReference type="AlphaFoldDB" id="A0A6A6NLZ4"/>
<reference evidence="10" key="1">
    <citation type="journal article" date="2020" name="Stud. Mycol.">
        <title>101 Dothideomycetes genomes: a test case for predicting lifestyles and emergence of pathogens.</title>
        <authorList>
            <person name="Haridas S."/>
            <person name="Albert R."/>
            <person name="Binder M."/>
            <person name="Bloem J."/>
            <person name="Labutti K."/>
            <person name="Salamov A."/>
            <person name="Andreopoulos B."/>
            <person name="Baker S."/>
            <person name="Barry K."/>
            <person name="Bills G."/>
            <person name="Bluhm B."/>
            <person name="Cannon C."/>
            <person name="Castanera R."/>
            <person name="Culley D."/>
            <person name="Daum C."/>
            <person name="Ezra D."/>
            <person name="Gonzalez J."/>
            <person name="Henrissat B."/>
            <person name="Kuo A."/>
            <person name="Liang C."/>
            <person name="Lipzen A."/>
            <person name="Lutzoni F."/>
            <person name="Magnuson J."/>
            <person name="Mondo S."/>
            <person name="Nolan M."/>
            <person name="Ohm R."/>
            <person name="Pangilinan J."/>
            <person name="Park H.-J."/>
            <person name="Ramirez L."/>
            <person name="Alfaro M."/>
            <person name="Sun H."/>
            <person name="Tritt A."/>
            <person name="Yoshinaga Y."/>
            <person name="Zwiers L.-H."/>
            <person name="Turgeon B."/>
            <person name="Goodwin S."/>
            <person name="Spatafora J."/>
            <person name="Crous P."/>
            <person name="Grigoriev I."/>
        </authorList>
    </citation>
    <scope>NUCLEOTIDE SEQUENCE</scope>
    <source>
        <strain evidence="10">ATCC 16933</strain>
    </source>
</reference>
<evidence type="ECO:0000313" key="11">
    <source>
        <dbReference type="Proteomes" id="UP000799766"/>
    </source>
</evidence>
<keyword evidence="4" id="KW-0256">Endoplasmic reticulum</keyword>
<protein>
    <submittedName>
        <fullName evidence="10">Transmembrane protein 6/97</fullName>
    </submittedName>
</protein>
<dbReference type="InterPro" id="IPR033118">
    <property type="entry name" value="EXPERA"/>
</dbReference>
<keyword evidence="5 7" id="KW-1133">Transmembrane helix</keyword>
<dbReference type="OrthoDB" id="433124at2759"/>
<feature type="transmembrane region" description="Helical" evidence="8">
    <location>
        <begin position="96"/>
        <end position="117"/>
    </location>
</feature>
<evidence type="ECO:0000256" key="2">
    <source>
        <dbReference type="ARBA" id="ARBA00009096"/>
    </source>
</evidence>
<dbReference type="EMBL" id="MU001704">
    <property type="protein sequence ID" value="KAF2452760.1"/>
    <property type="molecule type" value="Genomic_DNA"/>
</dbReference>
<accession>A0A6A6NLZ4</accession>
<keyword evidence="3 7" id="KW-0812">Transmembrane</keyword>
<dbReference type="GO" id="GO:0005789">
    <property type="term" value="C:endoplasmic reticulum membrane"/>
    <property type="evidence" value="ECO:0007669"/>
    <property type="project" value="UniProtKB-SubCell"/>
</dbReference>
<feature type="domain" description="EXPERA" evidence="9">
    <location>
        <begin position="9"/>
        <end position="145"/>
    </location>
</feature>
<evidence type="ECO:0000256" key="6">
    <source>
        <dbReference type="ARBA" id="ARBA00023136"/>
    </source>
</evidence>
<comment type="similarity">
    <text evidence="2">Belongs to the TMEM97/sigma-2 receptor family.</text>
</comment>
<organism evidence="10 11">
    <name type="scientific">Lineolata rhizophorae</name>
    <dbReference type="NCBI Taxonomy" id="578093"/>
    <lineage>
        <taxon>Eukaryota</taxon>
        <taxon>Fungi</taxon>
        <taxon>Dikarya</taxon>
        <taxon>Ascomycota</taxon>
        <taxon>Pezizomycotina</taxon>
        <taxon>Dothideomycetes</taxon>
        <taxon>Dothideomycetes incertae sedis</taxon>
        <taxon>Lineolatales</taxon>
        <taxon>Lineolataceae</taxon>
        <taxon>Lineolata</taxon>
    </lineage>
</organism>
<name>A0A6A6NLZ4_9PEZI</name>
<sequence>MASIWTRKTDLAYLLFFLLHIPIMLVVDFAPLYPDAIKPIWMDAIRQVQIDNYHDRFFSSPPAWFGAYVWMEALFHLPFSVWAIGALVRDDSKLPLGMLIFGCQTFFTTFTCIADFLSWEDYSLQEKIDLGTLYVPYLALGKGAVPSEPI</sequence>
<dbReference type="Pfam" id="PF05241">
    <property type="entry name" value="EBP"/>
    <property type="match status" value="1"/>
</dbReference>
<evidence type="ECO:0000256" key="1">
    <source>
        <dbReference type="ARBA" id="ARBA00004477"/>
    </source>
</evidence>
<evidence type="ECO:0000313" key="10">
    <source>
        <dbReference type="EMBL" id="KAF2452760.1"/>
    </source>
</evidence>
<keyword evidence="11" id="KW-1185">Reference proteome</keyword>
<keyword evidence="6 7" id="KW-0472">Membrane</keyword>
<dbReference type="InterPro" id="IPR051987">
    <property type="entry name" value="Sigma-2_receptor-like"/>
</dbReference>
<evidence type="ECO:0000256" key="7">
    <source>
        <dbReference type="PROSITE-ProRule" id="PRU01087"/>
    </source>
</evidence>
<dbReference type="PIRSF" id="PIRSF031032">
    <property type="entry name" value="TMP_97_prd"/>
    <property type="match status" value="1"/>
</dbReference>
<dbReference type="Proteomes" id="UP000799766">
    <property type="component" value="Unassembled WGS sequence"/>
</dbReference>
<dbReference type="PANTHER" id="PTHR31204">
    <property type="entry name" value="SIGMA INTRACELLULAR RECEPTOR 2"/>
    <property type="match status" value="1"/>
</dbReference>
<evidence type="ECO:0000256" key="5">
    <source>
        <dbReference type="ARBA" id="ARBA00022989"/>
    </source>
</evidence>
<evidence type="ECO:0000256" key="8">
    <source>
        <dbReference type="SAM" id="Phobius"/>
    </source>
</evidence>
<gene>
    <name evidence="10" type="ORF">BDY21DRAFT_294087</name>
</gene>
<comment type="subcellular location">
    <subcellularLocation>
        <location evidence="1">Endoplasmic reticulum membrane</location>
        <topology evidence="1">Multi-pass membrane protein</topology>
    </subcellularLocation>
</comment>
<evidence type="ECO:0000256" key="3">
    <source>
        <dbReference type="ARBA" id="ARBA00022692"/>
    </source>
</evidence>